<proteinExistence type="predicted"/>
<gene>
    <name evidence="3" type="ORF">Pla22_38500</name>
</gene>
<dbReference type="InterPro" id="IPR007627">
    <property type="entry name" value="RNA_pol_sigma70_r2"/>
</dbReference>
<dbReference type="GO" id="GO:0003700">
    <property type="term" value="F:DNA-binding transcription factor activity"/>
    <property type="evidence" value="ECO:0007669"/>
    <property type="project" value="InterPro"/>
</dbReference>
<evidence type="ECO:0000259" key="2">
    <source>
        <dbReference type="Pfam" id="PF07638"/>
    </source>
</evidence>
<comment type="caution">
    <text evidence="3">The sequence shown here is derived from an EMBL/GenBank/DDBJ whole genome shotgun (WGS) entry which is preliminary data.</text>
</comment>
<dbReference type="EMBL" id="SJPI01000002">
    <property type="protein sequence ID" value="TWT51074.1"/>
    <property type="molecule type" value="Genomic_DNA"/>
</dbReference>
<feature type="domain" description="RNA polymerase sigma-70 region 2" evidence="1">
    <location>
        <begin position="34"/>
        <end position="85"/>
    </location>
</feature>
<dbReference type="AlphaFoldDB" id="A0A5C5WJS6"/>
<dbReference type="GO" id="GO:0006352">
    <property type="term" value="P:DNA-templated transcription initiation"/>
    <property type="evidence" value="ECO:0007669"/>
    <property type="project" value="InterPro"/>
</dbReference>
<reference evidence="3 4" key="1">
    <citation type="submission" date="2019-02" db="EMBL/GenBank/DDBJ databases">
        <title>Deep-cultivation of Planctomycetes and their phenomic and genomic characterization uncovers novel biology.</title>
        <authorList>
            <person name="Wiegand S."/>
            <person name="Jogler M."/>
            <person name="Boedeker C."/>
            <person name="Pinto D."/>
            <person name="Vollmers J."/>
            <person name="Rivas-Marin E."/>
            <person name="Kohn T."/>
            <person name="Peeters S.H."/>
            <person name="Heuer A."/>
            <person name="Rast P."/>
            <person name="Oberbeckmann S."/>
            <person name="Bunk B."/>
            <person name="Jeske O."/>
            <person name="Meyerdierks A."/>
            <person name="Storesund J.E."/>
            <person name="Kallscheuer N."/>
            <person name="Luecker S."/>
            <person name="Lage O.M."/>
            <person name="Pohl T."/>
            <person name="Merkel B.J."/>
            <person name="Hornburger P."/>
            <person name="Mueller R.-W."/>
            <person name="Bruemmer F."/>
            <person name="Labrenz M."/>
            <person name="Spormann A.M."/>
            <person name="Op Den Camp H."/>
            <person name="Overmann J."/>
            <person name="Amann R."/>
            <person name="Jetten M.S.M."/>
            <person name="Mascher T."/>
            <person name="Medema M.H."/>
            <person name="Devos D.P."/>
            <person name="Kaster A.-K."/>
            <person name="Ovreas L."/>
            <person name="Rohde M."/>
            <person name="Galperin M.Y."/>
            <person name="Jogler C."/>
        </authorList>
    </citation>
    <scope>NUCLEOTIDE SEQUENCE [LARGE SCALE GENOMIC DNA]</scope>
    <source>
        <strain evidence="3 4">Pla22</strain>
    </source>
</reference>
<accession>A0A5C5WJS6</accession>
<organism evidence="3 4">
    <name type="scientific">Rubripirellula amarantea</name>
    <dbReference type="NCBI Taxonomy" id="2527999"/>
    <lineage>
        <taxon>Bacteria</taxon>
        <taxon>Pseudomonadati</taxon>
        <taxon>Planctomycetota</taxon>
        <taxon>Planctomycetia</taxon>
        <taxon>Pirellulales</taxon>
        <taxon>Pirellulaceae</taxon>
        <taxon>Rubripirellula</taxon>
    </lineage>
</organism>
<dbReference type="RefSeq" id="WP_146516186.1">
    <property type="nucleotide sequence ID" value="NZ_SJPI01000002.1"/>
</dbReference>
<keyword evidence="4" id="KW-1185">Reference proteome</keyword>
<dbReference type="Proteomes" id="UP000316598">
    <property type="component" value="Unassembled WGS sequence"/>
</dbReference>
<evidence type="ECO:0000313" key="3">
    <source>
        <dbReference type="EMBL" id="TWT51074.1"/>
    </source>
</evidence>
<evidence type="ECO:0000313" key="4">
    <source>
        <dbReference type="Proteomes" id="UP000316598"/>
    </source>
</evidence>
<feature type="domain" description="RNA polymerase sigma-70 ECF-like HTH" evidence="2">
    <location>
        <begin position="123"/>
        <end position="193"/>
    </location>
</feature>
<dbReference type="SUPFAM" id="SSF88946">
    <property type="entry name" value="Sigma2 domain of RNA polymerase sigma factors"/>
    <property type="match status" value="1"/>
</dbReference>
<evidence type="ECO:0000259" key="1">
    <source>
        <dbReference type="Pfam" id="PF04542"/>
    </source>
</evidence>
<protein>
    <submittedName>
        <fullName evidence="3">Uncharacterized protein</fullName>
    </submittedName>
</protein>
<dbReference type="InterPro" id="IPR053812">
    <property type="entry name" value="HTH_Sigma70_ECF-like"/>
</dbReference>
<dbReference type="Pfam" id="PF04542">
    <property type="entry name" value="Sigma70_r2"/>
    <property type="match status" value="1"/>
</dbReference>
<dbReference type="OrthoDB" id="283940at2"/>
<dbReference type="InterPro" id="IPR013325">
    <property type="entry name" value="RNA_pol_sigma_r2"/>
</dbReference>
<dbReference type="Pfam" id="PF07638">
    <property type="entry name" value="Sigma70_ECF"/>
    <property type="match status" value="1"/>
</dbReference>
<sequence>MASTIEEIHPELFAYAMDMTERVASLVMFRPEFKGNVQKEDLRQEFLLHVLEHVDQFDPQRGDHDVFVNMLIRNCIAKLIRETNRMKSRPPAGMGMESTDEVVETVDGTHEEMFRSLGIDDKDRRTLGETNDVFELMDMTEGVEHLIRTLPRGYRTIARRLMTCSRAEAGRELGISRRRMAAAVEVIRDHFGQADWLEN</sequence>
<name>A0A5C5WJS6_9BACT</name>